<dbReference type="Proteomes" id="UP000705867">
    <property type="component" value="Unassembled WGS sequence"/>
</dbReference>
<protein>
    <recommendedName>
        <fullName evidence="1">diguanylate cyclase</fullName>
        <ecNumber evidence="1">2.7.7.65</ecNumber>
    </recommendedName>
</protein>
<dbReference type="InterPro" id="IPR029787">
    <property type="entry name" value="Nucleotide_cyclase"/>
</dbReference>
<keyword evidence="3" id="KW-0129">CBS domain</keyword>
<evidence type="ECO:0000259" key="4">
    <source>
        <dbReference type="PROSITE" id="PS50887"/>
    </source>
</evidence>
<dbReference type="Gene3D" id="3.30.450.20">
    <property type="entry name" value="PAS domain"/>
    <property type="match status" value="1"/>
</dbReference>
<dbReference type="NCBIfam" id="TIGR00254">
    <property type="entry name" value="GGDEF"/>
    <property type="match status" value="1"/>
</dbReference>
<dbReference type="CDD" id="cd01949">
    <property type="entry name" value="GGDEF"/>
    <property type="match status" value="1"/>
</dbReference>
<dbReference type="GO" id="GO:0052621">
    <property type="term" value="F:diguanylate cyclase activity"/>
    <property type="evidence" value="ECO:0007669"/>
    <property type="project" value="UniProtKB-EC"/>
</dbReference>
<dbReference type="EC" id="2.7.7.65" evidence="1"/>
<feature type="domain" description="CBS" evidence="5">
    <location>
        <begin position="10"/>
        <end position="65"/>
    </location>
</feature>
<feature type="domain" description="CBS" evidence="5">
    <location>
        <begin position="73"/>
        <end position="132"/>
    </location>
</feature>
<evidence type="ECO:0000259" key="5">
    <source>
        <dbReference type="PROSITE" id="PS51371"/>
    </source>
</evidence>
<dbReference type="Gene3D" id="3.30.70.270">
    <property type="match status" value="1"/>
</dbReference>
<dbReference type="PANTHER" id="PTHR45138">
    <property type="entry name" value="REGULATORY COMPONENTS OF SENSORY TRANSDUCTION SYSTEM"/>
    <property type="match status" value="1"/>
</dbReference>
<evidence type="ECO:0000313" key="6">
    <source>
        <dbReference type="EMBL" id="MBZ0155753.1"/>
    </source>
</evidence>
<dbReference type="Pfam" id="PF00571">
    <property type="entry name" value="CBS"/>
    <property type="match status" value="4"/>
</dbReference>
<dbReference type="PROSITE" id="PS51371">
    <property type="entry name" value="CBS"/>
    <property type="match status" value="4"/>
</dbReference>
<reference evidence="6" key="1">
    <citation type="journal article" date="2021" name="bioRxiv">
        <title>Unraveling nitrogen, sulfur and carbon metabolic pathways and microbial community transcriptional responses to substrate deprivation and toxicity stresses in a bioreactor mimicking anoxic brackish coastal sediment conditions.</title>
        <authorList>
            <person name="Martins P.D."/>
            <person name="Echeveste M.J."/>
            <person name="Arshad A."/>
            <person name="Kurth J."/>
            <person name="Ouboter H."/>
            <person name="Jetten M.S.M."/>
            <person name="Welte C.U."/>
        </authorList>
    </citation>
    <scope>NUCLEOTIDE SEQUENCE</scope>
    <source>
        <strain evidence="6">MAG_39</strain>
    </source>
</reference>
<organism evidence="6 7">
    <name type="scientific">Candidatus Nitrobium versatile</name>
    <dbReference type="NCBI Taxonomy" id="2884831"/>
    <lineage>
        <taxon>Bacteria</taxon>
        <taxon>Pseudomonadati</taxon>
        <taxon>Nitrospirota</taxon>
        <taxon>Nitrospiria</taxon>
        <taxon>Nitrospirales</taxon>
        <taxon>Nitrospiraceae</taxon>
        <taxon>Candidatus Nitrobium</taxon>
    </lineage>
</organism>
<dbReference type="EMBL" id="JAIOIV010000044">
    <property type="protein sequence ID" value="MBZ0155753.1"/>
    <property type="molecule type" value="Genomic_DNA"/>
</dbReference>
<keyword evidence="6" id="KW-0808">Transferase</keyword>
<dbReference type="AlphaFoldDB" id="A0A953J518"/>
<dbReference type="InterPro" id="IPR000160">
    <property type="entry name" value="GGDEF_dom"/>
</dbReference>
<feature type="domain" description="CBS" evidence="5">
    <location>
        <begin position="203"/>
        <end position="260"/>
    </location>
</feature>
<feature type="domain" description="CBS" evidence="5">
    <location>
        <begin position="140"/>
        <end position="197"/>
    </location>
</feature>
<gene>
    <name evidence="6" type="ORF">K8I29_05990</name>
</gene>
<comment type="catalytic activity">
    <reaction evidence="2">
        <text>2 GTP = 3',3'-c-di-GMP + 2 diphosphate</text>
        <dbReference type="Rhea" id="RHEA:24898"/>
        <dbReference type="ChEBI" id="CHEBI:33019"/>
        <dbReference type="ChEBI" id="CHEBI:37565"/>
        <dbReference type="ChEBI" id="CHEBI:58805"/>
        <dbReference type="EC" id="2.7.7.65"/>
    </reaction>
</comment>
<comment type="caution">
    <text evidence="6">The sequence shown here is derived from an EMBL/GenBank/DDBJ whole genome shotgun (WGS) entry which is preliminary data.</text>
</comment>
<feature type="domain" description="GGDEF" evidence="4">
    <location>
        <begin position="407"/>
        <end position="540"/>
    </location>
</feature>
<keyword evidence="6" id="KW-0548">Nucleotidyltransferase</keyword>
<dbReference type="InterPro" id="IPR046342">
    <property type="entry name" value="CBS_dom_sf"/>
</dbReference>
<evidence type="ECO:0000256" key="2">
    <source>
        <dbReference type="ARBA" id="ARBA00034247"/>
    </source>
</evidence>
<dbReference type="FunFam" id="3.30.70.270:FF:000001">
    <property type="entry name" value="Diguanylate cyclase domain protein"/>
    <property type="match status" value="1"/>
</dbReference>
<evidence type="ECO:0000313" key="7">
    <source>
        <dbReference type="Proteomes" id="UP000705867"/>
    </source>
</evidence>
<dbReference type="Pfam" id="PF13426">
    <property type="entry name" value="PAS_9"/>
    <property type="match status" value="1"/>
</dbReference>
<dbReference type="SMART" id="SM00267">
    <property type="entry name" value="GGDEF"/>
    <property type="match status" value="1"/>
</dbReference>
<dbReference type="InterPro" id="IPR043128">
    <property type="entry name" value="Rev_trsase/Diguanyl_cyclase"/>
</dbReference>
<dbReference type="SMART" id="SM00116">
    <property type="entry name" value="CBS"/>
    <property type="match status" value="4"/>
</dbReference>
<evidence type="ECO:0000256" key="1">
    <source>
        <dbReference type="ARBA" id="ARBA00012528"/>
    </source>
</evidence>
<evidence type="ECO:0000256" key="3">
    <source>
        <dbReference type="PROSITE-ProRule" id="PRU00703"/>
    </source>
</evidence>
<reference evidence="6" key="2">
    <citation type="submission" date="2021-08" db="EMBL/GenBank/DDBJ databases">
        <authorList>
            <person name="Dalcin Martins P."/>
        </authorList>
    </citation>
    <scope>NUCLEOTIDE SEQUENCE</scope>
    <source>
        <strain evidence="6">MAG_39</strain>
    </source>
</reference>
<dbReference type="PROSITE" id="PS50887">
    <property type="entry name" value="GGDEF"/>
    <property type="match status" value="1"/>
</dbReference>
<dbReference type="Gene3D" id="3.10.580.10">
    <property type="entry name" value="CBS-domain"/>
    <property type="match status" value="2"/>
</dbReference>
<dbReference type="CDD" id="cd02205">
    <property type="entry name" value="CBS_pair_SF"/>
    <property type="match status" value="1"/>
</dbReference>
<dbReference type="InterPro" id="IPR000014">
    <property type="entry name" value="PAS"/>
</dbReference>
<dbReference type="InterPro" id="IPR000644">
    <property type="entry name" value="CBS_dom"/>
</dbReference>
<sequence>MIGLFLRDIVERENVGICCDASLKDLIAMMNANDKGVAVVVRDGRPEGIMTERDVVRIMYERVDLREPAHRHAKKQLVTAKGDRTVFYALSLMIENNVRRLVVTDEEGAFTGVLTQKDLVRYLEEDFYRSKIRVRHILEKVRPLISLPPSAPMSSVLTKMVRHAISSVPIVEGGKAVGIITEKDILRLSEEGFSLEEPVRRFMSHPVVTSTLEVPLFDVVKIMSAENIRRMVIVDGEENAIGIVTSRDLLRNLEGDFGSLIERKLKHTKDVLNLFPEMLVEIIDTGKEQFVIWANEKVMSRFGREILDKPVTDLIPPEKWEKVHGTLQKCAKIEDMRFKKGDYIFEISGFSIKTDVHEERGMIQLILRDITEDVKLYTTDPLTGLYNRRFLNEFLMKELERSKRMEKQFSLALIDLDNFKILNDTYSHAAGDTVLKWIAHVMVQSIRKADVIARYGGEEFVIIMPETVLEPAVPVLDRLREKIARESIPLPDGNTVSVTASFGLAAFPEDGDSSADLLIAADDRLYKAKRNGKNCIIYSG</sequence>
<dbReference type="SUPFAM" id="SSF54631">
    <property type="entry name" value="CBS-domain pair"/>
    <property type="match status" value="2"/>
</dbReference>
<dbReference type="InterPro" id="IPR050469">
    <property type="entry name" value="Diguanylate_Cyclase"/>
</dbReference>
<proteinExistence type="predicted"/>
<dbReference type="SUPFAM" id="SSF55073">
    <property type="entry name" value="Nucleotide cyclase"/>
    <property type="match status" value="1"/>
</dbReference>
<dbReference type="Pfam" id="PF00990">
    <property type="entry name" value="GGDEF"/>
    <property type="match status" value="1"/>
</dbReference>
<dbReference type="PANTHER" id="PTHR45138:SF9">
    <property type="entry name" value="DIGUANYLATE CYCLASE DGCM-RELATED"/>
    <property type="match status" value="1"/>
</dbReference>
<name>A0A953J518_9BACT</name>
<accession>A0A953J518</accession>